<dbReference type="SUPFAM" id="SSF51445">
    <property type="entry name" value="(Trans)glycosidases"/>
    <property type="match status" value="1"/>
</dbReference>
<dbReference type="GO" id="GO:0000272">
    <property type="term" value="P:polysaccharide catabolic process"/>
    <property type="evidence" value="ECO:0007669"/>
    <property type="project" value="InterPro"/>
</dbReference>
<dbReference type="PANTHER" id="PTHR31308:SF6">
    <property type="entry name" value="GLYCOSIDE HYDROLASE FAMILY 5 C-TERMINAL DOMAIN-CONTAINING PROTEIN"/>
    <property type="match status" value="1"/>
</dbReference>
<dbReference type="Pfam" id="PF00150">
    <property type="entry name" value="Cellulase"/>
    <property type="match status" value="1"/>
</dbReference>
<evidence type="ECO:0000313" key="7">
    <source>
        <dbReference type="EMBL" id="ORY29528.1"/>
    </source>
</evidence>
<feature type="compositionally biased region" description="Polar residues" evidence="4">
    <location>
        <begin position="801"/>
        <end position="810"/>
    </location>
</feature>
<gene>
    <name evidence="7" type="ORF">BCR39DRAFT_531976</name>
</gene>
<dbReference type="InterPro" id="IPR013780">
    <property type="entry name" value="Glyco_hydro_b"/>
</dbReference>
<dbReference type="InterPro" id="IPR017853">
    <property type="entry name" value="GH"/>
</dbReference>
<dbReference type="InterPro" id="IPR001547">
    <property type="entry name" value="Glyco_hydro_5"/>
</dbReference>
<dbReference type="STRING" id="71784.A0A1Y2B3X1"/>
<dbReference type="Gene3D" id="3.20.20.80">
    <property type="entry name" value="Glycosidases"/>
    <property type="match status" value="2"/>
</dbReference>
<keyword evidence="8" id="KW-1185">Reference proteome</keyword>
<sequence length="889" mass="98838">MAPVPTISHVTGKPVPPQYLHASTTHFQDTHGRSVLLRGVNLSGGAKAPHNQPSWSQDGFWEEAEAGHGDFVGRPLNLEDGSADVHLARLRSWGMNFLRFVFTWEALEHEGPGKYDEEYMDYVIKVLYKCKEWGFRVFMDPHQDVWSRFSGGSGAPLWTLYACGIDPRNMSSTYSVLLHNEYPSREDSQPATFPQMIWATNYTHLVSQTVFTLFYAGRTYAPKCIIDGINIQDWLQNHFFDAVCTLGKKIAASPGLFEEVVIGWDSLNEPGDGMVGRKNLAVIPSDQRLKKGISPTPFEGMRLGMGEAVEVETWEFGSMGPSRGPRKRLDPKGTKLWLLPEEEATRGGGKWGWKRSDEWKLGECIWAEHGVWNTSTRSLDRPAYFYTLPTDPLYIVDFVQDFWVPHWTAYATRIREIHPEAIHFIQPPVFAIPPKFPDGYLQKRACFAPHYYDGLTLMTKHWNWFNADALGLLRNKYWSVLQAIRIGETAIRKSIQDQLGILKQDTADKVGKYPTLIGEIGCPFDMDDRRAYGYVDGGKGKGDYSLQQRAWDCSLNATDGRNCLSYTLWTYVPDNSHRWGDLWNGEDLSIWSIDNCRKEGSSVDPQKKVSSDASQSKLSVDVVTVASASERQNGDISRSGDSSSTLSKSTALVNYTPKGIETGVGITPRLLLDGARAIGAICRPFPIATIGAPERIDFDIATTVFKLSVRVRHQDHVPEGVATEIYLPYIHYAASLGPSMTAPSAYVENELRSNMSSTSLSSTKDNSTSGRVKDTLRHPAQHLEAHVHSSGDTTPSPSTSKFRSTTPIPSSAPANLTLDIDVSVSAGSFVTSGQKLSWTYPIPKHGEVIYSLEVKRKGGALARGDIVAFAQTGGWGDVCSPYTYPLVIR</sequence>
<accession>A0A1Y2B3X1</accession>
<evidence type="ECO:0000259" key="5">
    <source>
        <dbReference type="Pfam" id="PF00150"/>
    </source>
</evidence>
<dbReference type="AlphaFoldDB" id="A0A1Y2B3X1"/>
<dbReference type="Proteomes" id="UP000193986">
    <property type="component" value="Unassembled WGS sequence"/>
</dbReference>
<proteinExistence type="inferred from homology"/>
<dbReference type="InParanoid" id="A0A1Y2B3X1"/>
<comment type="caution">
    <text evidence="7">The sequence shown here is derived from an EMBL/GenBank/DDBJ whole genome shotgun (WGS) entry which is preliminary data.</text>
</comment>
<feature type="domain" description="Glycoside hydrolase family 5 C-terminal" evidence="6">
    <location>
        <begin position="683"/>
        <end position="734"/>
    </location>
</feature>
<feature type="domain" description="Glycoside hydrolase family 5" evidence="5">
    <location>
        <begin position="87"/>
        <end position="146"/>
    </location>
</feature>
<dbReference type="GO" id="GO:0050295">
    <property type="term" value="F:steryl-beta-glucosidase activity"/>
    <property type="evidence" value="ECO:0007669"/>
    <property type="project" value="TreeGrafter"/>
</dbReference>
<dbReference type="InterPro" id="IPR052066">
    <property type="entry name" value="Glycosphingolipid_Hydrolases"/>
</dbReference>
<evidence type="ECO:0000256" key="4">
    <source>
        <dbReference type="SAM" id="MobiDB-lite"/>
    </source>
</evidence>
<evidence type="ECO:0000313" key="8">
    <source>
        <dbReference type="Proteomes" id="UP000193986"/>
    </source>
</evidence>
<dbReference type="EMBL" id="MCFC01000025">
    <property type="protein sequence ID" value="ORY29528.1"/>
    <property type="molecule type" value="Genomic_DNA"/>
</dbReference>
<dbReference type="GO" id="GO:1904462">
    <property type="term" value="P:ergosteryl 3-beta-D-glucoside catabolic process"/>
    <property type="evidence" value="ECO:0007669"/>
    <property type="project" value="TreeGrafter"/>
</dbReference>
<dbReference type="InterPro" id="IPR041036">
    <property type="entry name" value="GH5_C"/>
</dbReference>
<keyword evidence="2" id="KW-0378">Hydrolase</keyword>
<evidence type="ECO:0000256" key="2">
    <source>
        <dbReference type="ARBA" id="ARBA00022801"/>
    </source>
</evidence>
<evidence type="ECO:0000259" key="6">
    <source>
        <dbReference type="Pfam" id="PF18564"/>
    </source>
</evidence>
<comment type="similarity">
    <text evidence="1">Belongs to the glycosyl hydrolase 5 (cellulase A) family.</text>
</comment>
<reference evidence="7 8" key="1">
    <citation type="submission" date="2016-07" db="EMBL/GenBank/DDBJ databases">
        <title>Pervasive Adenine N6-methylation of Active Genes in Fungi.</title>
        <authorList>
            <consortium name="DOE Joint Genome Institute"/>
            <person name="Mondo S.J."/>
            <person name="Dannebaum R.O."/>
            <person name="Kuo R.C."/>
            <person name="Labutti K."/>
            <person name="Haridas S."/>
            <person name="Kuo A."/>
            <person name="Salamov A."/>
            <person name="Ahrendt S.R."/>
            <person name="Lipzen A."/>
            <person name="Sullivan W."/>
            <person name="Andreopoulos W.B."/>
            <person name="Clum A."/>
            <person name="Lindquist E."/>
            <person name="Daum C."/>
            <person name="Ramamoorthy G.K."/>
            <person name="Gryganskyi A."/>
            <person name="Culley D."/>
            <person name="Magnuson J.K."/>
            <person name="James T.Y."/>
            <person name="O'Malley M.A."/>
            <person name="Stajich J.E."/>
            <person name="Spatafora J.W."/>
            <person name="Visel A."/>
            <person name="Grigoriev I.V."/>
        </authorList>
    </citation>
    <scope>NUCLEOTIDE SEQUENCE [LARGE SCALE GENOMIC DNA]</scope>
    <source>
        <strain evidence="7 8">68-887.2</strain>
    </source>
</reference>
<keyword evidence="3" id="KW-0326">Glycosidase</keyword>
<feature type="region of interest" description="Disordered" evidence="4">
    <location>
        <begin position="785"/>
        <end position="810"/>
    </location>
</feature>
<dbReference type="OrthoDB" id="9971853at2759"/>
<organism evidence="7 8">
    <name type="scientific">Naematelia encephala</name>
    <dbReference type="NCBI Taxonomy" id="71784"/>
    <lineage>
        <taxon>Eukaryota</taxon>
        <taxon>Fungi</taxon>
        <taxon>Dikarya</taxon>
        <taxon>Basidiomycota</taxon>
        <taxon>Agaricomycotina</taxon>
        <taxon>Tremellomycetes</taxon>
        <taxon>Tremellales</taxon>
        <taxon>Naemateliaceae</taxon>
        <taxon>Naematelia</taxon>
    </lineage>
</organism>
<dbReference type="Pfam" id="PF18564">
    <property type="entry name" value="Glyco_hydro_5_C"/>
    <property type="match status" value="1"/>
</dbReference>
<evidence type="ECO:0000256" key="3">
    <source>
        <dbReference type="ARBA" id="ARBA00023295"/>
    </source>
</evidence>
<evidence type="ECO:0000256" key="1">
    <source>
        <dbReference type="ARBA" id="ARBA00005641"/>
    </source>
</evidence>
<name>A0A1Y2B3X1_9TREE</name>
<dbReference type="PANTHER" id="PTHR31308">
    <property type="match status" value="1"/>
</dbReference>
<dbReference type="Gene3D" id="2.60.40.1180">
    <property type="entry name" value="Golgi alpha-mannosidase II"/>
    <property type="match status" value="1"/>
</dbReference>
<protein>
    <submittedName>
        <fullName evidence="7">Cytoplasm protein</fullName>
    </submittedName>
</protein>